<feature type="signal peptide" evidence="2">
    <location>
        <begin position="1"/>
        <end position="19"/>
    </location>
</feature>
<reference evidence="4" key="2">
    <citation type="submission" date="2020-09" db="EMBL/GenBank/DDBJ databases">
        <authorList>
            <person name="Sun Q."/>
            <person name="Kim S."/>
        </authorList>
    </citation>
    <scope>NUCLEOTIDE SEQUENCE</scope>
    <source>
        <strain evidence="4">KCTC 12710</strain>
    </source>
</reference>
<dbReference type="EMBL" id="BMWZ01000001">
    <property type="protein sequence ID" value="GGZ70641.1"/>
    <property type="molecule type" value="Genomic_DNA"/>
</dbReference>
<name>A0A918QSC6_9FLAO</name>
<feature type="domain" description="Outer membrane protein beta-barrel" evidence="3">
    <location>
        <begin position="43"/>
        <end position="195"/>
    </location>
</feature>
<evidence type="ECO:0000313" key="5">
    <source>
        <dbReference type="Proteomes" id="UP000636004"/>
    </source>
</evidence>
<sequence length="196" mass="21889">MKKSLILSVLLSFSIFSFSQDKESEQTTTVAPKPSNTSLVKSVKWGVRGGLNISNLDFDEEINFENKHRNSFYFGAFASIQFSKTMSLMPELQFSGEGAKAEPLQLDYIQMPILIGFKLSNKVDVLVGPQIGLKVHKEGDQANNLGYSGVVGVEYRINYALFVDARYTYGFRNVFDDSLGISAKNRNFQIGIGYKL</sequence>
<dbReference type="AlphaFoldDB" id="A0A918QSC6"/>
<evidence type="ECO:0000259" key="3">
    <source>
        <dbReference type="Pfam" id="PF13505"/>
    </source>
</evidence>
<comment type="caution">
    <text evidence="4">The sequence shown here is derived from an EMBL/GenBank/DDBJ whole genome shotgun (WGS) entry which is preliminary data.</text>
</comment>
<evidence type="ECO:0000313" key="4">
    <source>
        <dbReference type="EMBL" id="GGZ70641.1"/>
    </source>
</evidence>
<protein>
    <recommendedName>
        <fullName evidence="3">Outer membrane protein beta-barrel domain-containing protein</fullName>
    </recommendedName>
</protein>
<dbReference type="Pfam" id="PF13505">
    <property type="entry name" value="OMP_b-brl"/>
    <property type="match status" value="1"/>
</dbReference>
<feature type="chain" id="PRO_5037241781" description="Outer membrane protein beta-barrel domain-containing protein" evidence="2">
    <location>
        <begin position="20"/>
        <end position="196"/>
    </location>
</feature>
<dbReference type="InterPro" id="IPR027385">
    <property type="entry name" value="Beta-barrel_OMP"/>
</dbReference>
<dbReference type="InterPro" id="IPR011250">
    <property type="entry name" value="OMP/PagP_B-barrel"/>
</dbReference>
<proteinExistence type="predicted"/>
<keyword evidence="1 2" id="KW-0732">Signal</keyword>
<dbReference type="RefSeq" id="WP_189359116.1">
    <property type="nucleotide sequence ID" value="NZ_BMWZ01000001.1"/>
</dbReference>
<reference evidence="4" key="1">
    <citation type="journal article" date="2014" name="Int. J. Syst. Evol. Microbiol.">
        <title>Complete genome sequence of Corynebacterium casei LMG S-19264T (=DSM 44701T), isolated from a smear-ripened cheese.</title>
        <authorList>
            <consortium name="US DOE Joint Genome Institute (JGI-PGF)"/>
            <person name="Walter F."/>
            <person name="Albersmeier A."/>
            <person name="Kalinowski J."/>
            <person name="Ruckert C."/>
        </authorList>
    </citation>
    <scope>NUCLEOTIDE SEQUENCE</scope>
    <source>
        <strain evidence="4">KCTC 12710</strain>
    </source>
</reference>
<gene>
    <name evidence="4" type="ORF">GCM10007028_04790</name>
</gene>
<accession>A0A918QSC6</accession>
<organism evidence="4 5">
    <name type="scientific">Algibacter mikhailovii</name>
    <dbReference type="NCBI Taxonomy" id="425498"/>
    <lineage>
        <taxon>Bacteria</taxon>
        <taxon>Pseudomonadati</taxon>
        <taxon>Bacteroidota</taxon>
        <taxon>Flavobacteriia</taxon>
        <taxon>Flavobacteriales</taxon>
        <taxon>Flavobacteriaceae</taxon>
        <taxon>Algibacter</taxon>
    </lineage>
</organism>
<evidence type="ECO:0000256" key="1">
    <source>
        <dbReference type="ARBA" id="ARBA00022729"/>
    </source>
</evidence>
<evidence type="ECO:0000256" key="2">
    <source>
        <dbReference type="SAM" id="SignalP"/>
    </source>
</evidence>
<dbReference type="Gene3D" id="2.40.160.20">
    <property type="match status" value="1"/>
</dbReference>
<dbReference type="SUPFAM" id="SSF56925">
    <property type="entry name" value="OMPA-like"/>
    <property type="match status" value="1"/>
</dbReference>
<keyword evidence="5" id="KW-1185">Reference proteome</keyword>
<dbReference type="Proteomes" id="UP000636004">
    <property type="component" value="Unassembled WGS sequence"/>
</dbReference>